<dbReference type="InterPro" id="IPR005326">
    <property type="entry name" value="Plectin_eS10_N"/>
</dbReference>
<dbReference type="GO" id="GO:0003723">
    <property type="term" value="F:RNA binding"/>
    <property type="evidence" value="ECO:0007669"/>
    <property type="project" value="TreeGrafter"/>
</dbReference>
<dbReference type="KEGG" id="vde:111252316"/>
<evidence type="ECO:0000256" key="5">
    <source>
        <dbReference type="ARBA" id="ARBA00023274"/>
    </source>
</evidence>
<keyword evidence="4" id="KW-0689">Ribosomal protein</keyword>
<reference evidence="8" key="1">
    <citation type="submission" date="2021-01" db="UniProtKB">
        <authorList>
            <consortium name="EnsemblMetazoa"/>
        </authorList>
    </citation>
    <scope>IDENTIFICATION</scope>
</reference>
<accession>A0A7M7KGZ4</accession>
<comment type="similarity">
    <text evidence="2">Belongs to the eukaryotic ribosomal protein eS10 family.</text>
</comment>
<dbReference type="InParanoid" id="A0A7M7KGZ4"/>
<evidence type="ECO:0000256" key="4">
    <source>
        <dbReference type="ARBA" id="ARBA00022980"/>
    </source>
</evidence>
<dbReference type="GO" id="GO:0002181">
    <property type="term" value="P:cytoplasmic translation"/>
    <property type="evidence" value="ECO:0007669"/>
    <property type="project" value="UniProtKB-ARBA"/>
</dbReference>
<dbReference type="Gene3D" id="1.10.10.10">
    <property type="entry name" value="Winged helix-like DNA-binding domain superfamily/Winged helix DNA-binding domain"/>
    <property type="match status" value="1"/>
</dbReference>
<dbReference type="AlphaFoldDB" id="A0A7M7KGZ4"/>
<keyword evidence="3" id="KW-0963">Cytoplasm</keyword>
<dbReference type="PANTHER" id="PTHR12146">
    <property type="entry name" value="40S RIBOSOMAL PROTEIN S10"/>
    <property type="match status" value="1"/>
</dbReference>
<name>A0A7M7KGZ4_VARDE</name>
<dbReference type="OrthoDB" id="5211809at2759"/>
<dbReference type="EnsemblMetazoa" id="XM_022809968">
    <property type="protein sequence ID" value="XP_022665703"/>
    <property type="gene ID" value="LOC111252316"/>
</dbReference>
<evidence type="ECO:0000256" key="2">
    <source>
        <dbReference type="ARBA" id="ARBA00007278"/>
    </source>
</evidence>
<evidence type="ECO:0000256" key="1">
    <source>
        <dbReference type="ARBA" id="ARBA00004496"/>
    </source>
</evidence>
<organism evidence="8 9">
    <name type="scientific">Varroa destructor</name>
    <name type="common">Honeybee mite</name>
    <dbReference type="NCBI Taxonomy" id="109461"/>
    <lineage>
        <taxon>Eukaryota</taxon>
        <taxon>Metazoa</taxon>
        <taxon>Ecdysozoa</taxon>
        <taxon>Arthropoda</taxon>
        <taxon>Chelicerata</taxon>
        <taxon>Arachnida</taxon>
        <taxon>Acari</taxon>
        <taxon>Parasitiformes</taxon>
        <taxon>Mesostigmata</taxon>
        <taxon>Gamasina</taxon>
        <taxon>Dermanyssoidea</taxon>
        <taxon>Varroidae</taxon>
        <taxon>Varroa</taxon>
    </lineage>
</organism>
<dbReference type="FunCoup" id="A0A7M7KGZ4">
    <property type="interactions" value="1353"/>
</dbReference>
<dbReference type="CTD" id="32953"/>
<dbReference type="RefSeq" id="XP_022665703.1">
    <property type="nucleotide sequence ID" value="XM_022809968.1"/>
</dbReference>
<evidence type="ECO:0000313" key="9">
    <source>
        <dbReference type="Proteomes" id="UP000594260"/>
    </source>
</evidence>
<dbReference type="GeneID" id="111252316"/>
<dbReference type="PANTHER" id="PTHR12146:SF0">
    <property type="entry name" value="RIBOSOMAL PROTEIN S10"/>
    <property type="match status" value="1"/>
</dbReference>
<dbReference type="InterPro" id="IPR037447">
    <property type="entry name" value="Ribosomal_eS10"/>
</dbReference>
<protein>
    <recommendedName>
        <fullName evidence="7">Plectin/eS10 N-terminal domain-containing protein</fullName>
    </recommendedName>
</protein>
<comment type="subcellular location">
    <subcellularLocation>
        <location evidence="1">Cytoplasm</location>
    </subcellularLocation>
</comment>
<keyword evidence="5" id="KW-0687">Ribonucleoprotein</keyword>
<feature type="domain" description="Plectin/eS10 N-terminal" evidence="7">
    <location>
        <begin position="32"/>
        <end position="124"/>
    </location>
</feature>
<dbReference type="Pfam" id="PF03501">
    <property type="entry name" value="S10_plectin"/>
    <property type="match status" value="1"/>
</dbReference>
<feature type="region of interest" description="Disordered" evidence="6">
    <location>
        <begin position="127"/>
        <end position="182"/>
    </location>
</feature>
<dbReference type="GO" id="GO:0022627">
    <property type="term" value="C:cytosolic small ribosomal subunit"/>
    <property type="evidence" value="ECO:0007669"/>
    <property type="project" value="TreeGrafter"/>
</dbReference>
<dbReference type="GO" id="GO:0003735">
    <property type="term" value="F:structural constituent of ribosome"/>
    <property type="evidence" value="ECO:0007669"/>
    <property type="project" value="TreeGrafter"/>
</dbReference>
<evidence type="ECO:0000313" key="8">
    <source>
        <dbReference type="EnsemblMetazoa" id="XP_022665703"/>
    </source>
</evidence>
<evidence type="ECO:0000256" key="3">
    <source>
        <dbReference type="ARBA" id="ARBA00022490"/>
    </source>
</evidence>
<keyword evidence="9" id="KW-1185">Reference proteome</keyword>
<feature type="compositionally biased region" description="Gly residues" evidence="6">
    <location>
        <begin position="173"/>
        <end position="182"/>
    </location>
</feature>
<evidence type="ECO:0000259" key="7">
    <source>
        <dbReference type="Pfam" id="PF03501"/>
    </source>
</evidence>
<dbReference type="Proteomes" id="UP000594260">
    <property type="component" value="Unplaced"/>
</dbReference>
<dbReference type="OMA" id="YRRRDQE"/>
<dbReference type="PROSITE" id="PS51257">
    <property type="entry name" value="PROKAR_LIPOPROTEIN"/>
    <property type="match status" value="1"/>
</dbReference>
<dbReference type="InterPro" id="IPR036388">
    <property type="entry name" value="WH-like_DNA-bd_sf"/>
</dbReference>
<dbReference type="FunFam" id="1.10.10.10:FF:000025">
    <property type="entry name" value="40S ribosomal protein S10"/>
    <property type="match status" value="1"/>
</dbReference>
<evidence type="ECO:0000256" key="6">
    <source>
        <dbReference type="SAM" id="MobiDB-lite"/>
    </source>
</evidence>
<proteinExistence type="inferred from homology"/>
<feature type="compositionally biased region" description="Basic and acidic residues" evidence="6">
    <location>
        <begin position="141"/>
        <end position="163"/>
    </location>
</feature>
<sequence>MFSSKNVCNPNVFFVSTIFAASCVARTAKMLMPKKNTIAIYDRLFQDGVMVAEKDFQLQSHPELEGVPNLQVIKACQSLKSRNYVTEQFAWRHYYWYLTNEGTVFLRDYLHIPSECVPATLLKKVKAEDTGSRRSAGPRTTEGKDERDAYRHAPQTDEKKDVGAGEGEFQFRGGFGRGKTAQ</sequence>